<comment type="caution">
    <text evidence="1">The sequence shown here is derived from an EMBL/GenBank/DDBJ whole genome shotgun (WGS) entry which is preliminary data.</text>
</comment>
<dbReference type="Proteomes" id="UP000219922">
    <property type="component" value="Unassembled WGS sequence"/>
</dbReference>
<evidence type="ECO:0000313" key="2">
    <source>
        <dbReference type="Proteomes" id="UP000219922"/>
    </source>
</evidence>
<proteinExistence type="predicted"/>
<dbReference type="EMBL" id="NVMX01000091">
    <property type="protein sequence ID" value="PDZ94931.1"/>
    <property type="molecule type" value="Genomic_DNA"/>
</dbReference>
<name>A0A9X6STQ0_BACCE</name>
<reference evidence="1 2" key="1">
    <citation type="submission" date="2017-09" db="EMBL/GenBank/DDBJ databases">
        <title>Large-scale bioinformatics analysis of Bacillus genomes uncovers conserved roles of natural products in bacterial physiology.</title>
        <authorList>
            <consortium name="Agbiome Team Llc"/>
            <person name="Bleich R.M."/>
            <person name="Grubbs K.J."/>
            <person name="Santa Maria K.C."/>
            <person name="Allen S.E."/>
            <person name="Farag S."/>
            <person name="Shank E.A."/>
            <person name="Bowers A."/>
        </authorList>
    </citation>
    <scope>NUCLEOTIDE SEQUENCE [LARGE SCALE GENOMIC DNA]</scope>
    <source>
        <strain evidence="1 2">AFS092789</strain>
    </source>
</reference>
<organism evidence="1 2">
    <name type="scientific">Bacillus cereus</name>
    <dbReference type="NCBI Taxonomy" id="1396"/>
    <lineage>
        <taxon>Bacteria</taxon>
        <taxon>Bacillati</taxon>
        <taxon>Bacillota</taxon>
        <taxon>Bacilli</taxon>
        <taxon>Bacillales</taxon>
        <taxon>Bacillaceae</taxon>
        <taxon>Bacillus</taxon>
        <taxon>Bacillus cereus group</taxon>
    </lineage>
</organism>
<protein>
    <submittedName>
        <fullName evidence="1">Uncharacterized protein</fullName>
    </submittedName>
</protein>
<dbReference type="AlphaFoldDB" id="A0A9X6STQ0"/>
<evidence type="ECO:0000313" key="1">
    <source>
        <dbReference type="EMBL" id="PDZ94931.1"/>
    </source>
</evidence>
<dbReference type="RefSeq" id="WP_098006434.1">
    <property type="nucleotide sequence ID" value="NZ_JAWLRU010000002.1"/>
</dbReference>
<sequence length="139" mass="16409">MIGEGIKRNLLPKDVSLLQIEQNVNIIAALYKKQDKYIKVKWEIVKPINRGLLQQSLDTNLLFQEEEQGNIVFQSAEYIVHLIDSLPKIKSEEYYQNEYEVNCDITITDDFLKEQTMIGTNIIRFENYLIEREKNKELL</sequence>
<gene>
    <name evidence="1" type="ORF">CON36_31195</name>
</gene>
<accession>A0A9X6STQ0</accession>